<comment type="similarity">
    <text evidence="1">Belongs to the IS150/IS1296 orfA family.</text>
</comment>
<dbReference type="PANTHER" id="PTHR33795">
    <property type="entry name" value="INSERTION ELEMENT IS150 PROTEIN INSJ"/>
    <property type="match status" value="1"/>
</dbReference>
<dbReference type="AlphaFoldDB" id="A0A7H2T7S6"/>
<dbReference type="InterPro" id="IPR009057">
    <property type="entry name" value="Homeodomain-like_sf"/>
</dbReference>
<sequence length="169" mass="19866">MPVPKHSKELKLKVIQDYLDGSKGYKIFSEEFNVDIQTIRLWIEKYKAQGEEGLNVKLQKTYYSPEFKIKAVQMLLDKVPVREVRRRLNLSGTSILRRWLAQYYKEGIAGFNTKRIYTNMVKQDKTKISKPIKDDKDKSQQELIDEVTALRAEVAFLKKLKALKLKQRT</sequence>
<evidence type="ECO:0000259" key="2">
    <source>
        <dbReference type="Pfam" id="PF13518"/>
    </source>
</evidence>
<dbReference type="Gene3D" id="1.10.10.10">
    <property type="entry name" value="Winged helix-like DNA-binding domain superfamily/Winged helix DNA-binding domain"/>
    <property type="match status" value="1"/>
</dbReference>
<reference evidence="4" key="1">
    <citation type="submission" date="2020-09" db="EMBL/GenBank/DDBJ databases">
        <title>Clinical and molecular characterization of Acinetobacter seifertii in Taiwan.</title>
        <authorList>
            <person name="Li L.-H."/>
            <person name="Yang Y.-S."/>
            <person name="Sun J.-R."/>
            <person name="Huang T.-W."/>
            <person name="Huang W.-C."/>
            <person name="Wang Y.-C."/>
            <person name="Kuo T.-H."/>
            <person name="Kuo S.-C."/>
            <person name="Chen T.-L."/>
        </authorList>
    </citation>
    <scope>NUCLEOTIDE SEQUENCE [LARGE SCALE GENOMIC DNA]</scope>
    <source>
        <strain evidence="4">AS72</strain>
    </source>
</reference>
<dbReference type="Pfam" id="PF13518">
    <property type="entry name" value="HTH_28"/>
    <property type="match status" value="2"/>
</dbReference>
<dbReference type="EMBL" id="CP061565">
    <property type="protein sequence ID" value="QNX07791.1"/>
    <property type="molecule type" value="Genomic_DNA"/>
</dbReference>
<feature type="domain" description="Insertion element IS150 protein InsJ-like helix-turn-helix" evidence="2">
    <location>
        <begin position="11"/>
        <end position="55"/>
    </location>
</feature>
<feature type="domain" description="Insertion element IS150 protein InsJ-like helix-turn-helix" evidence="2">
    <location>
        <begin position="67"/>
        <end position="115"/>
    </location>
</feature>
<name>A0A7H2T7S6_9GAMM</name>
<organism evidence="3 4">
    <name type="scientific">Acinetobacter seifertii</name>
    <dbReference type="NCBI Taxonomy" id="1530123"/>
    <lineage>
        <taxon>Bacteria</taxon>
        <taxon>Pseudomonadati</taxon>
        <taxon>Pseudomonadota</taxon>
        <taxon>Gammaproteobacteria</taxon>
        <taxon>Moraxellales</taxon>
        <taxon>Moraxellaceae</taxon>
        <taxon>Acinetobacter</taxon>
        <taxon>Acinetobacter calcoaceticus/baumannii complex</taxon>
    </lineage>
</organism>
<reference evidence="3 4" key="2">
    <citation type="submission" date="2020-09" db="EMBL/GenBank/DDBJ databases">
        <authorList>
            <person name="Chen F.-J."/>
            <person name="Lee Y.-T."/>
        </authorList>
    </citation>
    <scope>NUCLEOTIDE SEQUENCE [LARGE SCALE GENOMIC DNA]</scope>
    <source>
        <strain evidence="3 4">AS72</strain>
    </source>
</reference>
<gene>
    <name evidence="3" type="ORF">IC795_11525</name>
</gene>
<evidence type="ECO:0000313" key="4">
    <source>
        <dbReference type="Proteomes" id="UP000516745"/>
    </source>
</evidence>
<protein>
    <submittedName>
        <fullName evidence="3">Transposase</fullName>
    </submittedName>
</protein>
<dbReference type="InterPro" id="IPR052057">
    <property type="entry name" value="IS150/IS1296_orfA-like"/>
</dbReference>
<dbReference type="SUPFAM" id="SSF46689">
    <property type="entry name" value="Homeodomain-like"/>
    <property type="match status" value="2"/>
</dbReference>
<dbReference type="Proteomes" id="UP000516745">
    <property type="component" value="Chromosome"/>
</dbReference>
<dbReference type="InterPro" id="IPR036388">
    <property type="entry name" value="WH-like_DNA-bd_sf"/>
</dbReference>
<proteinExistence type="inferred from homology"/>
<dbReference type="InterPro" id="IPR055247">
    <property type="entry name" value="InsJ-like_HTH"/>
</dbReference>
<evidence type="ECO:0000256" key="1">
    <source>
        <dbReference type="ARBA" id="ARBA00038232"/>
    </source>
</evidence>
<accession>A0A7H2T7S6</accession>
<evidence type="ECO:0000313" key="3">
    <source>
        <dbReference type="EMBL" id="QNX07791.1"/>
    </source>
</evidence>
<dbReference type="PANTHER" id="PTHR33795:SF1">
    <property type="entry name" value="INSERTION ELEMENT IS150 PROTEIN INSJ"/>
    <property type="match status" value="1"/>
</dbReference>